<dbReference type="AlphaFoldDB" id="A0A2I0CQW6"/>
<reference evidence="4" key="1">
    <citation type="submission" date="2017-12" db="EMBL/GenBank/DDBJ databases">
        <authorList>
            <person name="Yu X.-Y."/>
        </authorList>
    </citation>
    <scope>NUCLEOTIDE SEQUENCE [LARGE SCALE GENOMIC DNA]</scope>
    <source>
        <strain evidence="4">ZYSR67-Z</strain>
    </source>
</reference>
<name>A0A2I0CQW6_9PSED</name>
<dbReference type="InterPro" id="IPR044016">
    <property type="entry name" value="Big_13"/>
</dbReference>
<dbReference type="Gene3D" id="2.60.40.10">
    <property type="entry name" value="Immunoglobulins"/>
    <property type="match status" value="1"/>
</dbReference>
<dbReference type="EMBL" id="PIYS01000012">
    <property type="protein sequence ID" value="PKF71521.1"/>
    <property type="molecule type" value="Genomic_DNA"/>
</dbReference>
<evidence type="ECO:0000256" key="1">
    <source>
        <dbReference type="SAM" id="MobiDB-lite"/>
    </source>
</evidence>
<feature type="region of interest" description="Disordered" evidence="1">
    <location>
        <begin position="170"/>
        <end position="192"/>
    </location>
</feature>
<dbReference type="InterPro" id="IPR047777">
    <property type="entry name" value="LapA-like_RM"/>
</dbReference>
<evidence type="ECO:0000259" key="2">
    <source>
        <dbReference type="Pfam" id="PF19077"/>
    </source>
</evidence>
<evidence type="ECO:0000313" key="4">
    <source>
        <dbReference type="Proteomes" id="UP000242861"/>
    </source>
</evidence>
<dbReference type="Pfam" id="PF19077">
    <property type="entry name" value="Big_13"/>
    <property type="match status" value="1"/>
</dbReference>
<organism evidence="3 4">
    <name type="scientific">Pseudomonas fluvialis</name>
    <dbReference type="NCBI Taxonomy" id="1793966"/>
    <lineage>
        <taxon>Bacteria</taxon>
        <taxon>Pseudomonadati</taxon>
        <taxon>Pseudomonadota</taxon>
        <taxon>Gammaproteobacteria</taxon>
        <taxon>Pseudomonadales</taxon>
        <taxon>Pseudomonadaceae</taxon>
        <taxon>Pseudomonas</taxon>
    </lineage>
</organism>
<dbReference type="NCBIfam" id="NF033682">
    <property type="entry name" value="retention_LapA"/>
    <property type="match status" value="1"/>
</dbReference>
<dbReference type="RefSeq" id="WP_170307369.1">
    <property type="nucleotide sequence ID" value="NZ_PIYS01000012.1"/>
</dbReference>
<feature type="non-terminal residue" evidence="3">
    <location>
        <position position="257"/>
    </location>
</feature>
<dbReference type="InterPro" id="IPR013783">
    <property type="entry name" value="Ig-like_fold"/>
</dbReference>
<evidence type="ECO:0000313" key="3">
    <source>
        <dbReference type="EMBL" id="PKF71521.1"/>
    </source>
</evidence>
<feature type="domain" description="Bacterial Ig-like" evidence="2">
    <location>
        <begin position="178"/>
        <end position="252"/>
    </location>
</feature>
<gene>
    <name evidence="3" type="ORF">CW360_07280</name>
</gene>
<comment type="caution">
    <text evidence="3">The sequence shown here is derived from an EMBL/GenBank/DDBJ whole genome shotgun (WGS) entry which is preliminary data.</text>
</comment>
<protein>
    <submittedName>
        <fullName evidence="3">RTX toxin</fullName>
    </submittedName>
</protein>
<sequence>MSVVAATLKQVFGNAYVIASDGSKRPALEGEHLFNGEQLLTESGATAVLQLANGERLDVASDSLWQAAPATSETALASEDDLPSDLEQALAAGFDPTLELEPTAAGPAAGGAGGAGGGHSFILLSETGAQVEATIGFNTSGLDSSAGLLREEQVAQASLSDNGSIDLTAPTLTVSAPDNSNDSTPTLTGSSDQIGGTVTLTVTDANGATQNLSATVQTDGSWSVAVSTPLAEGSYSVVAQVSDAAGNTAQATDNGSI</sequence>
<proteinExistence type="predicted"/>
<accession>A0A2I0CQW6</accession>
<dbReference type="Proteomes" id="UP000242861">
    <property type="component" value="Unassembled WGS sequence"/>
</dbReference>